<feature type="region of interest" description="Disordered" evidence="2">
    <location>
        <begin position="121"/>
        <end position="140"/>
    </location>
</feature>
<accession>A0A221KBZ8</accession>
<proteinExistence type="predicted"/>
<dbReference type="EMBL" id="CP022423">
    <property type="protein sequence ID" value="ASM76548.1"/>
    <property type="molecule type" value="Genomic_DNA"/>
</dbReference>
<evidence type="ECO:0000313" key="4">
    <source>
        <dbReference type="Proteomes" id="UP000199729"/>
    </source>
</evidence>
<name>A0A221KBZ8_VITFI</name>
<evidence type="ECO:0000313" key="3">
    <source>
        <dbReference type="EMBL" id="ASM76548.1"/>
    </source>
</evidence>
<keyword evidence="1" id="KW-0175">Coiled coil</keyword>
<organism evidence="3 4">
    <name type="scientific">Vitreoscilla filiformis</name>
    <dbReference type="NCBI Taxonomy" id="63"/>
    <lineage>
        <taxon>Bacteria</taxon>
        <taxon>Pseudomonadati</taxon>
        <taxon>Pseudomonadota</taxon>
        <taxon>Betaproteobacteria</taxon>
        <taxon>Neisseriales</taxon>
        <taxon>Neisseriaceae</taxon>
        <taxon>Vitreoscilla</taxon>
    </lineage>
</organism>
<evidence type="ECO:0000256" key="1">
    <source>
        <dbReference type="SAM" id="Coils"/>
    </source>
</evidence>
<protein>
    <submittedName>
        <fullName evidence="3">Uncharacterized protein</fullName>
    </submittedName>
</protein>
<feature type="coiled-coil region" evidence="1">
    <location>
        <begin position="83"/>
        <end position="110"/>
    </location>
</feature>
<dbReference type="KEGG" id="vff:VITFI_CDS0769"/>
<keyword evidence="4" id="KW-1185">Reference proteome</keyword>
<dbReference type="Proteomes" id="UP000199729">
    <property type="component" value="Chromosome"/>
</dbReference>
<gene>
    <name evidence="3" type="ORF">VITFI_CDS0769</name>
</gene>
<reference evidence="3 4" key="1">
    <citation type="submission" date="2017-07" db="EMBL/GenBank/DDBJ databases">
        <title>Complete Genome Sequence of the cosmetic ferment Vitreoscilla filiformis (ATCC15551).</title>
        <authorList>
            <person name="Contreras S."/>
            <person name="Sagory-Zalkind P."/>
            <person name="Blanquart H."/>
            <person name="Iltis A."/>
            <person name="Morand S.C."/>
        </authorList>
    </citation>
    <scope>NUCLEOTIDE SEQUENCE [LARGE SCALE GENOMIC DNA]</scope>
    <source>
        <strain evidence="3 4">ATCC 15551</strain>
    </source>
</reference>
<dbReference type="AlphaFoldDB" id="A0A221KBZ8"/>
<evidence type="ECO:0000256" key="2">
    <source>
        <dbReference type="SAM" id="MobiDB-lite"/>
    </source>
</evidence>
<sequence>MGAVAGGAAAALVLGKRSVGDPRPEAVRVLASSSEIQQQHETIHRLRDAHATLTAKFNHAVQQHESAMIATRKDYEHRLEVQRKDHALEKAGFEEELRRLKDQLSRIAAAAKEGSFISANSFAPTQFDDVEQPEAQGAQR</sequence>